<reference evidence="1" key="1">
    <citation type="submission" date="2018-05" db="EMBL/GenBank/DDBJ databases">
        <authorList>
            <person name="Lanie J.A."/>
            <person name="Ng W.-L."/>
            <person name="Kazmierczak K.M."/>
            <person name="Andrzejewski T.M."/>
            <person name="Davidsen T.M."/>
            <person name="Wayne K.J."/>
            <person name="Tettelin H."/>
            <person name="Glass J.I."/>
            <person name="Rusch D."/>
            <person name="Podicherti R."/>
            <person name="Tsui H.-C.T."/>
            <person name="Winkler M.E."/>
        </authorList>
    </citation>
    <scope>NUCLEOTIDE SEQUENCE</scope>
</reference>
<evidence type="ECO:0000313" key="1">
    <source>
        <dbReference type="EMBL" id="SVB22633.1"/>
    </source>
</evidence>
<protein>
    <submittedName>
        <fullName evidence="1">Uncharacterized protein</fullName>
    </submittedName>
</protein>
<organism evidence="1">
    <name type="scientific">marine metagenome</name>
    <dbReference type="NCBI Taxonomy" id="408172"/>
    <lineage>
        <taxon>unclassified sequences</taxon>
        <taxon>metagenomes</taxon>
        <taxon>ecological metagenomes</taxon>
    </lineage>
</organism>
<sequence length="35" mass="4043">MASITLYIDTADFFKGEAEEEAVKRENVDFVCWLT</sequence>
<dbReference type="EMBL" id="UINC01033401">
    <property type="protein sequence ID" value="SVB22633.1"/>
    <property type="molecule type" value="Genomic_DNA"/>
</dbReference>
<proteinExistence type="predicted"/>
<gene>
    <name evidence="1" type="ORF">METZ01_LOCUS175487</name>
</gene>
<dbReference type="AlphaFoldDB" id="A0A382CBH8"/>
<name>A0A382CBH8_9ZZZZ</name>
<accession>A0A382CBH8</accession>